<dbReference type="GO" id="GO:0004565">
    <property type="term" value="F:beta-galactosidase activity"/>
    <property type="evidence" value="ECO:0007669"/>
    <property type="project" value="UniProtKB-EC"/>
</dbReference>
<comment type="similarity">
    <text evidence="2">Belongs to the glycosyl hydrolase 2 family.</text>
</comment>
<evidence type="ECO:0000256" key="2">
    <source>
        <dbReference type="ARBA" id="ARBA00007401"/>
    </source>
</evidence>
<comment type="caution">
    <text evidence="8">The sequence shown here is derived from an EMBL/GenBank/DDBJ whole genome shotgun (WGS) entry which is preliminary data.</text>
</comment>
<gene>
    <name evidence="8" type="ORF">BLX24_14800</name>
</gene>
<proteinExistence type="inferred from homology"/>
<protein>
    <recommendedName>
        <fullName evidence="3">beta-galactosidase</fullName>
        <ecNumber evidence="3">3.2.1.23</ecNumber>
    </recommendedName>
</protein>
<dbReference type="GO" id="GO:0005990">
    <property type="term" value="P:lactose catabolic process"/>
    <property type="evidence" value="ECO:0007669"/>
    <property type="project" value="TreeGrafter"/>
</dbReference>
<evidence type="ECO:0000313" key="8">
    <source>
        <dbReference type="EMBL" id="OIN58268.1"/>
    </source>
</evidence>
<dbReference type="AlphaFoldDB" id="A0A1S2VKC1"/>
<dbReference type="Gene3D" id="3.20.20.80">
    <property type="entry name" value="Glycosidases"/>
    <property type="match status" value="1"/>
</dbReference>
<keyword evidence="4" id="KW-0378">Hydrolase</keyword>
<dbReference type="InterPro" id="IPR017853">
    <property type="entry name" value="GH"/>
</dbReference>
<dbReference type="Pfam" id="PF02837">
    <property type="entry name" value="Glyco_hydro_2_N"/>
    <property type="match status" value="1"/>
</dbReference>
<evidence type="ECO:0000256" key="3">
    <source>
        <dbReference type="ARBA" id="ARBA00012756"/>
    </source>
</evidence>
<evidence type="ECO:0000259" key="7">
    <source>
        <dbReference type="Pfam" id="PF02837"/>
    </source>
</evidence>
<dbReference type="InterPro" id="IPR008979">
    <property type="entry name" value="Galactose-bd-like_sf"/>
</dbReference>
<dbReference type="InterPro" id="IPR006104">
    <property type="entry name" value="Glyco_hydro_2_N"/>
</dbReference>
<name>A0A1S2VKC1_9BACT</name>
<organism evidence="8 9">
    <name type="scientific">Arsenicibacter rosenii</name>
    <dbReference type="NCBI Taxonomy" id="1750698"/>
    <lineage>
        <taxon>Bacteria</taxon>
        <taxon>Pseudomonadati</taxon>
        <taxon>Bacteroidota</taxon>
        <taxon>Cytophagia</taxon>
        <taxon>Cytophagales</taxon>
        <taxon>Spirosomataceae</taxon>
        <taxon>Arsenicibacter</taxon>
    </lineage>
</organism>
<comment type="catalytic activity">
    <reaction evidence="1">
        <text>Hydrolysis of terminal non-reducing beta-D-galactose residues in beta-D-galactosides.</text>
        <dbReference type="EC" id="3.2.1.23"/>
    </reaction>
</comment>
<dbReference type="Proteomes" id="UP000181790">
    <property type="component" value="Unassembled WGS sequence"/>
</dbReference>
<dbReference type="InterPro" id="IPR050347">
    <property type="entry name" value="Bact_Beta-galactosidase"/>
</dbReference>
<evidence type="ECO:0000259" key="6">
    <source>
        <dbReference type="Pfam" id="PF00703"/>
    </source>
</evidence>
<dbReference type="InterPro" id="IPR006102">
    <property type="entry name" value="Ig-like_GH2"/>
</dbReference>
<dbReference type="PANTHER" id="PTHR46323">
    <property type="entry name" value="BETA-GALACTOSIDASE"/>
    <property type="match status" value="1"/>
</dbReference>
<dbReference type="SUPFAM" id="SSF49785">
    <property type="entry name" value="Galactose-binding domain-like"/>
    <property type="match status" value="1"/>
</dbReference>
<dbReference type="Pfam" id="PF00703">
    <property type="entry name" value="Glyco_hydro_2"/>
    <property type="match status" value="1"/>
</dbReference>
<sequence>MGWFETQYIASLLVMWLVVSGNAAWASSAIDLKGQWRFRTDAADKGVADRWFAGKLPETIKLPGSMAENGKGSDITLQTKWTGSIYDSSWYFNPRMAKYRQPGNLKFPFWLTPVKEYVGAAWYQKDVTIPANWANQHIELFLERPHTETRVWIDDAEIGMQNSLVAPHVFDLTGKLPPGKHTLTIRIDNRIKDINVGKDSHSLTDHTQGNWNGIVGRMELQAMPPVRVDDVQVYPDLMQKLARVKVTINSLTPNAAGTLRIAASAFNTAKKHVVPPVLQSFTLNGTSAILDIVYPMGDGLLTWDEFDPALYQLQVSVRSGQQEHRRAVQFGMREVGIQGTRFTVNGRPVYLRGTVENCDFPLTGYAAMDVPAWERIFRIARQYGLNHMRFHSYCPPEAAFIAADKVGFYLQPEGPSWCNHGTSLGDGKPVDKYLYDETDRMARSYGNYASYCLLAYGNEPAGRNQAKWLGAFCTYWMAKDPRRKYTGASVGMSWPLVPENEFMVKSGPRNLPYDKLPESTGDYRSKLEGFTVPYLTHEMGQWCATPNFKEIKKYTGVYRARNMELFQEDLTDRGMGDQGDQFLMASGKLQVLCYKQEIEWSLRTPGGAGFQLLSLNDYSGQGTALVGLLDAFWDEKGYVNAKAFRKFCSETVPLARLPKFVYRSDETMEAAVELAHFGRSPLTNARLIWTLTGPAGKVVARGAFAPQSFSIGTNQPVGTVSVPLAAIQQATKLTLEVSMPGTAVANSWEVWVYPATLPALAEDDIYVTTTLDEKAETVLKNGGKVFLQAAGKIEKGKEVVQHFLPVFWNTSWFKMRPPHTLGFVVNPAHPAFGQFPTDPHSNLQWWEIVHKAQVMNLEDFPASFRPIVQPIDTWFLNRRLGMILETKVGAGKLMLCSADLLSDPDHRIVARQLFRSLRAYMQTAAFAPETSVDLTTIRALFNSPSRDTFKAFTADSPDELKKSRM</sequence>
<evidence type="ECO:0000256" key="5">
    <source>
        <dbReference type="ARBA" id="ARBA00023295"/>
    </source>
</evidence>
<dbReference type="SUPFAM" id="SSF51445">
    <property type="entry name" value="(Trans)glycosidases"/>
    <property type="match status" value="1"/>
</dbReference>
<dbReference type="Gene3D" id="2.60.120.260">
    <property type="entry name" value="Galactose-binding domain-like"/>
    <property type="match status" value="1"/>
</dbReference>
<keyword evidence="5" id="KW-0326">Glycosidase</keyword>
<reference evidence="8 9" key="1">
    <citation type="submission" date="2016-10" db="EMBL/GenBank/DDBJ databases">
        <title>Arsenicibacter rosenii gen. nov., sp. nov., an efficient arsenic-methylating bacterium isolated from an arsenic-contaminated paddy soil.</title>
        <authorList>
            <person name="Huang K."/>
        </authorList>
    </citation>
    <scope>NUCLEOTIDE SEQUENCE [LARGE SCALE GENOMIC DNA]</scope>
    <source>
        <strain evidence="8 9">SM-1</strain>
    </source>
</reference>
<feature type="domain" description="Glycoside hydrolase family 2 immunoglobulin-like beta-sandwich" evidence="6">
    <location>
        <begin position="226"/>
        <end position="333"/>
    </location>
</feature>
<evidence type="ECO:0000313" key="9">
    <source>
        <dbReference type="Proteomes" id="UP000181790"/>
    </source>
</evidence>
<dbReference type="EC" id="3.2.1.23" evidence="3"/>
<dbReference type="EMBL" id="MORL01000007">
    <property type="protein sequence ID" value="OIN58268.1"/>
    <property type="molecule type" value="Genomic_DNA"/>
</dbReference>
<evidence type="ECO:0000256" key="1">
    <source>
        <dbReference type="ARBA" id="ARBA00001412"/>
    </source>
</evidence>
<feature type="domain" description="Glycosyl hydrolases family 2 sugar binding" evidence="7">
    <location>
        <begin position="32"/>
        <end position="220"/>
    </location>
</feature>
<accession>A0A1S2VKC1</accession>
<dbReference type="GO" id="GO:0009341">
    <property type="term" value="C:beta-galactosidase complex"/>
    <property type="evidence" value="ECO:0007669"/>
    <property type="project" value="TreeGrafter"/>
</dbReference>
<dbReference type="PANTHER" id="PTHR46323:SF2">
    <property type="entry name" value="BETA-GALACTOSIDASE"/>
    <property type="match status" value="1"/>
</dbReference>
<keyword evidence="9" id="KW-1185">Reference proteome</keyword>
<evidence type="ECO:0000256" key="4">
    <source>
        <dbReference type="ARBA" id="ARBA00022801"/>
    </source>
</evidence>